<evidence type="ECO:0000256" key="1">
    <source>
        <dbReference type="ARBA" id="ARBA00022729"/>
    </source>
</evidence>
<organism evidence="2">
    <name type="scientific">Candidatus Moduliflexus flocculans</name>
    <dbReference type="NCBI Taxonomy" id="1499966"/>
    <lineage>
        <taxon>Bacteria</taxon>
        <taxon>Candidatus Moduliflexota</taxon>
        <taxon>Candidatus Moduliflexia</taxon>
        <taxon>Candidatus Moduliflexales</taxon>
        <taxon>Candidatus Moduliflexaceae</taxon>
    </lineage>
</organism>
<dbReference type="Gene3D" id="3.40.50.1820">
    <property type="entry name" value="alpha/beta hydrolase"/>
    <property type="match status" value="1"/>
</dbReference>
<keyword evidence="1" id="KW-0732">Signal</keyword>
<evidence type="ECO:0000313" key="3">
    <source>
        <dbReference type="Proteomes" id="UP000030700"/>
    </source>
</evidence>
<name>A0A0S6VU53_9BACT</name>
<dbReference type="PANTHER" id="PTHR43037">
    <property type="entry name" value="UNNAMED PRODUCT-RELATED"/>
    <property type="match status" value="1"/>
</dbReference>
<dbReference type="EMBL" id="DF820455">
    <property type="protein sequence ID" value="GAK49524.1"/>
    <property type="molecule type" value="Genomic_DNA"/>
</dbReference>
<proteinExistence type="predicted"/>
<sequence>MKLNHFSAISLFGIVILLIISHAAAESTLPDIAKADWLLLGTFTAADAELWGDVAAFQTDYLTDIGGEAAARPQKGQQTAGKEWTKASQAMPIDLLAAFGNQQNCVAYAYLEFESTSEQQAALKLGSDDGIRVWLNGELLLSHHAARPINADDEALIVTLQPGVNRLLLKISQLGGDWGVAVRLRSLEEEQQDWGKTTARNLAARPLDQIVLKPETFFCTPMTTPAFAVAEPVDITVKDLQGNVLASAAGETGKPAAVPLPADFAGTAILRVTGKKTFANPVSEQTIFFGDPAAASQKLIEDARKLLEKTNGLEFADDLRATIGFYADVLEGNVHESLTSTARRLAAIDTLSRLIALVNANNWNADAFKGVHHWAYVSPIDDSFQPYSLYVPQNYDASKTYGLIVALHWYTGDDLSSMSSLGIAKLQPEDMIVVAPFGRGDMGYLSASEQDVLDVMAMTQQRFHVAPDRVYLVGWSMGGFGTWRIGQHWAEKFAAIAPFDGWSGTDFLGNLRNVATLVVHGDADMTVPVTYDREAVKYLREAGYTVRYDELPGVNHTGWNNWILEAPSELEARLLNYFRQYTRDPFPKEVVLKTNYPRYGKQYWVRLIELANPPEPGVITAKRTDAAHVAVQTENVSVFTLNLHQPQLQQGTALEVTIDQTTLKVEPQNGDAWFKLQDGAWVVAQDDRTPGMIAHDGGGLADIFVRPTLIVYGTQQRKEILQQAAEILATKWATTPQIPIGSKIGAFRRKADVDVTEEDMKQYHLLLIGTPEENSVAAKLTDVLPMKFSGNNIIIGEKTFPNIGCAVTMPNPQFPSQLVAVLTLPFSDGDIQGMLPYTPLQFFGYDIHPNSSAPRAFPDVVLFGSLDFRNEPIWSGWFDYRWQQVRRSQ</sequence>
<keyword evidence="3" id="KW-1185">Reference proteome</keyword>
<dbReference type="SUPFAM" id="SSF53474">
    <property type="entry name" value="alpha/beta-Hydrolases"/>
    <property type="match status" value="1"/>
</dbReference>
<gene>
    <name evidence="2" type="ORF">U14_00746</name>
</gene>
<dbReference type="STRING" id="1499966.U14_00746"/>
<dbReference type="Proteomes" id="UP000030700">
    <property type="component" value="Unassembled WGS sequence"/>
</dbReference>
<dbReference type="InterPro" id="IPR050955">
    <property type="entry name" value="Plant_Biomass_Hydrol_Est"/>
</dbReference>
<dbReference type="AlphaFoldDB" id="A0A0S6VU53"/>
<dbReference type="InterPro" id="IPR029058">
    <property type="entry name" value="AB_hydrolase_fold"/>
</dbReference>
<dbReference type="HOGENOM" id="CLU_324571_0_0_0"/>
<evidence type="ECO:0008006" key="4">
    <source>
        <dbReference type="Google" id="ProtNLM"/>
    </source>
</evidence>
<dbReference type="PANTHER" id="PTHR43037:SF4">
    <property type="entry name" value="PEPTIDASE S9 PROLYL OLIGOPEPTIDASE CATALYTIC DOMAIN-CONTAINING PROTEIN"/>
    <property type="match status" value="1"/>
</dbReference>
<evidence type="ECO:0000313" key="2">
    <source>
        <dbReference type="EMBL" id="GAK49524.1"/>
    </source>
</evidence>
<protein>
    <recommendedName>
        <fullName evidence="4">Peptidase S9 prolyl oligopeptidase catalytic domain-containing protein</fullName>
    </recommendedName>
</protein>
<accession>A0A0S6VU53</accession>
<reference evidence="2" key="1">
    <citation type="journal article" date="2015" name="PeerJ">
        <title>First genomic representation of candidate bacterial phylum KSB3 points to enhanced environmental sensing as a trigger of wastewater bulking.</title>
        <authorList>
            <person name="Sekiguchi Y."/>
            <person name="Ohashi A."/>
            <person name="Parks D.H."/>
            <person name="Yamauchi T."/>
            <person name="Tyson G.W."/>
            <person name="Hugenholtz P."/>
        </authorList>
    </citation>
    <scope>NUCLEOTIDE SEQUENCE [LARGE SCALE GENOMIC DNA]</scope>
</reference>